<sequence length="101" mass="10800">MLESLNTGVMSIVDHAHGTFSRETTGACFNGTVDSGAGVFWCYSIHDIGSGSTVKEEIDDFKQLKDQLVSGGETITTLEIAYDGSSSSSMDEILTVTEQKI</sequence>
<keyword evidence="2" id="KW-1185">Reference proteome</keyword>
<dbReference type="Proteomes" id="UP000297245">
    <property type="component" value="Unassembled WGS sequence"/>
</dbReference>
<protein>
    <submittedName>
        <fullName evidence="1">Uncharacterized protein</fullName>
    </submittedName>
</protein>
<evidence type="ECO:0000313" key="2">
    <source>
        <dbReference type="Proteomes" id="UP000297245"/>
    </source>
</evidence>
<gene>
    <name evidence="1" type="ORF">K435DRAFT_873374</name>
</gene>
<evidence type="ECO:0000313" key="1">
    <source>
        <dbReference type="EMBL" id="THU81395.1"/>
    </source>
</evidence>
<reference evidence="1 2" key="1">
    <citation type="journal article" date="2019" name="Nat. Ecol. Evol.">
        <title>Megaphylogeny resolves global patterns of mushroom evolution.</title>
        <authorList>
            <person name="Varga T."/>
            <person name="Krizsan K."/>
            <person name="Foldi C."/>
            <person name="Dima B."/>
            <person name="Sanchez-Garcia M."/>
            <person name="Sanchez-Ramirez S."/>
            <person name="Szollosi G.J."/>
            <person name="Szarkandi J.G."/>
            <person name="Papp V."/>
            <person name="Albert L."/>
            <person name="Andreopoulos W."/>
            <person name="Angelini C."/>
            <person name="Antonin V."/>
            <person name="Barry K.W."/>
            <person name="Bougher N.L."/>
            <person name="Buchanan P."/>
            <person name="Buyck B."/>
            <person name="Bense V."/>
            <person name="Catcheside P."/>
            <person name="Chovatia M."/>
            <person name="Cooper J."/>
            <person name="Damon W."/>
            <person name="Desjardin D."/>
            <person name="Finy P."/>
            <person name="Geml J."/>
            <person name="Haridas S."/>
            <person name="Hughes K."/>
            <person name="Justo A."/>
            <person name="Karasinski D."/>
            <person name="Kautmanova I."/>
            <person name="Kiss B."/>
            <person name="Kocsube S."/>
            <person name="Kotiranta H."/>
            <person name="LaButti K.M."/>
            <person name="Lechner B.E."/>
            <person name="Liimatainen K."/>
            <person name="Lipzen A."/>
            <person name="Lukacs Z."/>
            <person name="Mihaltcheva S."/>
            <person name="Morgado L.N."/>
            <person name="Niskanen T."/>
            <person name="Noordeloos M.E."/>
            <person name="Ohm R.A."/>
            <person name="Ortiz-Santana B."/>
            <person name="Ovrebo C."/>
            <person name="Racz N."/>
            <person name="Riley R."/>
            <person name="Savchenko A."/>
            <person name="Shiryaev A."/>
            <person name="Soop K."/>
            <person name="Spirin V."/>
            <person name="Szebenyi C."/>
            <person name="Tomsovsky M."/>
            <person name="Tulloss R.E."/>
            <person name="Uehling J."/>
            <person name="Grigoriev I.V."/>
            <person name="Vagvolgyi C."/>
            <person name="Papp T."/>
            <person name="Martin F.M."/>
            <person name="Miettinen O."/>
            <person name="Hibbett D.S."/>
            <person name="Nagy L.G."/>
        </authorList>
    </citation>
    <scope>NUCLEOTIDE SEQUENCE [LARGE SCALE GENOMIC DNA]</scope>
    <source>
        <strain evidence="1 2">CBS 962.96</strain>
    </source>
</reference>
<organism evidence="1 2">
    <name type="scientific">Dendrothele bispora (strain CBS 962.96)</name>
    <dbReference type="NCBI Taxonomy" id="1314807"/>
    <lineage>
        <taxon>Eukaryota</taxon>
        <taxon>Fungi</taxon>
        <taxon>Dikarya</taxon>
        <taxon>Basidiomycota</taxon>
        <taxon>Agaricomycotina</taxon>
        <taxon>Agaricomycetes</taxon>
        <taxon>Agaricomycetidae</taxon>
        <taxon>Agaricales</taxon>
        <taxon>Agaricales incertae sedis</taxon>
        <taxon>Dendrothele</taxon>
    </lineage>
</organism>
<accession>A0A4V4HBZ9</accession>
<name>A0A4V4HBZ9_DENBC</name>
<dbReference type="AlphaFoldDB" id="A0A4V4HBZ9"/>
<dbReference type="EMBL" id="ML179812">
    <property type="protein sequence ID" value="THU81395.1"/>
    <property type="molecule type" value="Genomic_DNA"/>
</dbReference>
<dbReference type="OrthoDB" id="194468at2759"/>
<proteinExistence type="predicted"/>